<evidence type="ECO:0000256" key="10">
    <source>
        <dbReference type="ARBA" id="ARBA00022968"/>
    </source>
</evidence>
<reference evidence="23" key="1">
    <citation type="submission" date="2013-03" db="EMBL/GenBank/DDBJ databases">
        <authorList>
            <person name="Jeffery W."/>
            <person name="Warren W."/>
            <person name="Wilson R.K."/>
        </authorList>
    </citation>
    <scope>NUCLEOTIDE SEQUENCE</scope>
    <source>
        <strain evidence="23">female</strain>
    </source>
</reference>
<sequence>MGWRLGKEKNSPNTFPQHALQTKTIPWAWPTARAVYKSPSSHYHEFFQRSAGTVTAHECVSSRRHVEFDAVPVRLGLNMLKSHSKKTLLSAAGASLACLALVLVLAQRQRSATEGAPGDREREVGVRSLQSLVDTGAEDAAQSEDQSGEKRGFSAYFSKLTRSRREAERPGGARGSAATSPPPAELISSDDIFIAVKTTKKFHKSRLELLLDTWISRNKQQTYIFTDGEDEELKQKMGSHVINTNCSAAHSRQALSCKMAVEYDKFIESSKKWFCHVDDDNYVNVKTLVQLLSLYPHTQDMYIGKPSLDRPIEATERLGDNKMRPVNFWFATGGAGFCVSRGLALKMSPWASGGHFMNTAEKIRLPDDCTVGYIIESVLGVPLTRSNLFHSHLENLQQVSTSEVHKQITLSYGMFENKRNIINMKGAFSVEEDPSRFKSVHCLLYPDTPWCPPQVAF</sequence>
<comment type="subcellular location">
    <subcellularLocation>
        <location evidence="2">Golgi apparatus membrane</location>
        <topology evidence="2">Single-pass type II membrane protein</topology>
    </subcellularLocation>
</comment>
<evidence type="ECO:0000256" key="3">
    <source>
        <dbReference type="ARBA" id="ARBA00008661"/>
    </source>
</evidence>
<dbReference type="FunCoup" id="A0A3B1J3X0">
    <property type="interactions" value="541"/>
</dbReference>
<evidence type="ECO:0000256" key="2">
    <source>
        <dbReference type="ARBA" id="ARBA00004323"/>
    </source>
</evidence>
<evidence type="ECO:0000256" key="9">
    <source>
        <dbReference type="ARBA" id="ARBA00022723"/>
    </source>
</evidence>
<keyword evidence="15" id="KW-0325">Glycoprotein</keyword>
<dbReference type="Gene3D" id="3.90.550.50">
    <property type="match status" value="1"/>
</dbReference>
<evidence type="ECO:0000256" key="8">
    <source>
        <dbReference type="ARBA" id="ARBA00022692"/>
    </source>
</evidence>
<dbReference type="GO" id="GO:0033829">
    <property type="term" value="F:O-fucosylpeptide 3-beta-N-acetylglucosaminyltransferase activity"/>
    <property type="evidence" value="ECO:0007669"/>
    <property type="project" value="UniProtKB-EC"/>
</dbReference>
<dbReference type="GO" id="GO:0055016">
    <property type="term" value="P:hypochord development"/>
    <property type="evidence" value="ECO:0007669"/>
    <property type="project" value="Ensembl"/>
</dbReference>
<keyword evidence="10" id="KW-0735">Signal-anchor</keyword>
<dbReference type="InParanoid" id="A0A3B1J3X0"/>
<comment type="cofactor">
    <cofactor evidence="1">
        <name>Mn(2+)</name>
        <dbReference type="ChEBI" id="CHEBI:29035"/>
    </cofactor>
</comment>
<keyword evidence="13" id="KW-0472">Membrane</keyword>
<dbReference type="Bgee" id="ENSAMXG00000029254">
    <property type="expression patterns" value="Expressed in heart and 14 other cell types or tissues"/>
</dbReference>
<dbReference type="AlphaFoldDB" id="A0A3B1J3X0"/>
<dbReference type="GeneTree" id="ENSGT00940000158717"/>
<reference evidence="22" key="4">
    <citation type="submission" date="2025-09" db="UniProtKB">
        <authorList>
            <consortium name="Ensembl"/>
        </authorList>
    </citation>
    <scope>IDENTIFICATION</scope>
</reference>
<comment type="similarity">
    <text evidence="3">Belongs to the glycosyltransferase 31 family.</text>
</comment>
<keyword evidence="23" id="KW-1185">Reference proteome</keyword>
<evidence type="ECO:0000256" key="11">
    <source>
        <dbReference type="ARBA" id="ARBA00022989"/>
    </source>
</evidence>
<keyword evidence="9" id="KW-0479">Metal-binding</keyword>
<feature type="domain" description="Fringe-like glycosyltransferase" evidence="21">
    <location>
        <begin position="187"/>
        <end position="436"/>
    </location>
</feature>
<dbReference type="Pfam" id="PF02434">
    <property type="entry name" value="Fringe"/>
    <property type="match status" value="1"/>
</dbReference>
<reference evidence="22" key="3">
    <citation type="submission" date="2025-08" db="UniProtKB">
        <authorList>
            <consortium name="Ensembl"/>
        </authorList>
    </citation>
    <scope>IDENTIFICATION</scope>
</reference>
<comment type="catalytic activity">
    <reaction evidence="18">
        <text>3-O-(alpha-L-fucosyl)-L-seryl-[EGF-like domain protein] + UDP-N-acetyl-alpha-D-glucosamine = 3-O-(N-acetyl-beta-D-glucosaminyl-(1-&gt;3)-alpha-L-fucosyl)-L-seryl-[EGF-like domain protein] + UDP + H(+)</text>
        <dbReference type="Rhea" id="RHEA:70511"/>
        <dbReference type="Rhea" id="RHEA-COMP:17919"/>
        <dbReference type="Rhea" id="RHEA-COMP:17920"/>
        <dbReference type="ChEBI" id="CHEBI:15378"/>
        <dbReference type="ChEBI" id="CHEBI:57705"/>
        <dbReference type="ChEBI" id="CHEBI:58223"/>
        <dbReference type="ChEBI" id="CHEBI:189632"/>
        <dbReference type="ChEBI" id="CHEBI:189633"/>
        <dbReference type="EC" id="2.4.1.222"/>
    </reaction>
</comment>
<evidence type="ECO:0000256" key="14">
    <source>
        <dbReference type="ARBA" id="ARBA00023157"/>
    </source>
</evidence>
<protein>
    <recommendedName>
        <fullName evidence="17">O-fucosylpeptide 3-beta-N-acetylglucosaminyltransferase</fullName>
        <ecNumber evidence="4">2.4.1.222</ecNumber>
    </recommendedName>
    <alternativeName>
        <fullName evidence="17">O-fucosylpeptide 3-beta-N-acetylglucosaminyltransferase</fullName>
    </alternativeName>
</protein>
<feature type="region of interest" description="Disordered" evidence="20">
    <location>
        <begin position="162"/>
        <end position="183"/>
    </location>
</feature>
<dbReference type="FunFam" id="3.90.550.50:FF:000003">
    <property type="entry name" value="Beta-1,3-N-acetylglucosaminyltransferase"/>
    <property type="match status" value="1"/>
</dbReference>
<evidence type="ECO:0000313" key="23">
    <source>
        <dbReference type="Proteomes" id="UP000018467"/>
    </source>
</evidence>
<dbReference type="GO" id="GO:0000139">
    <property type="term" value="C:Golgi membrane"/>
    <property type="evidence" value="ECO:0007669"/>
    <property type="project" value="UniProtKB-SubCell"/>
</dbReference>
<proteinExistence type="inferred from homology"/>
<dbReference type="GO" id="GO:0046872">
    <property type="term" value="F:metal ion binding"/>
    <property type="evidence" value="ECO:0007669"/>
    <property type="project" value="UniProtKB-KW"/>
</dbReference>
<organism evidence="22 23">
    <name type="scientific">Astyanax mexicanus</name>
    <name type="common">Blind cave fish</name>
    <name type="synonym">Astyanax fasciatus mexicanus</name>
    <dbReference type="NCBI Taxonomy" id="7994"/>
    <lineage>
        <taxon>Eukaryota</taxon>
        <taxon>Metazoa</taxon>
        <taxon>Chordata</taxon>
        <taxon>Craniata</taxon>
        <taxon>Vertebrata</taxon>
        <taxon>Euteleostomi</taxon>
        <taxon>Actinopterygii</taxon>
        <taxon>Neopterygii</taxon>
        <taxon>Teleostei</taxon>
        <taxon>Ostariophysi</taxon>
        <taxon>Characiformes</taxon>
        <taxon>Characoidei</taxon>
        <taxon>Acestrorhamphidae</taxon>
        <taxon>Acestrorhamphinae</taxon>
        <taxon>Astyanax</taxon>
    </lineage>
</organism>
<evidence type="ECO:0000256" key="7">
    <source>
        <dbReference type="ARBA" id="ARBA00022679"/>
    </source>
</evidence>
<evidence type="ECO:0000256" key="20">
    <source>
        <dbReference type="SAM" id="MobiDB-lite"/>
    </source>
</evidence>
<dbReference type="STRING" id="7994.ENSAMXP00000036540"/>
<evidence type="ECO:0000256" key="18">
    <source>
        <dbReference type="ARBA" id="ARBA00047713"/>
    </source>
</evidence>
<evidence type="ECO:0000313" key="22">
    <source>
        <dbReference type="Ensembl" id="ENSAMXP00000036540.1"/>
    </source>
</evidence>
<keyword evidence="6" id="KW-0328">Glycosyltransferase</keyword>
<name>A0A3B1J3X0_ASTMX</name>
<dbReference type="Proteomes" id="UP000018467">
    <property type="component" value="Unassembled WGS sequence"/>
</dbReference>
<evidence type="ECO:0000256" key="16">
    <source>
        <dbReference type="ARBA" id="ARBA00023211"/>
    </source>
</evidence>
<dbReference type="Ensembl" id="ENSAMXT00000046126.1">
    <property type="protein sequence ID" value="ENSAMXP00000036540.1"/>
    <property type="gene ID" value="ENSAMXG00000029254.1"/>
</dbReference>
<keyword evidence="5" id="KW-0217">Developmental protein</keyword>
<keyword evidence="16" id="KW-0464">Manganese</keyword>
<keyword evidence="7" id="KW-0808">Transferase</keyword>
<reference evidence="23" key="2">
    <citation type="journal article" date="2014" name="Nat. Commun.">
        <title>The cavefish genome reveals candidate genes for eye loss.</title>
        <authorList>
            <person name="McGaugh S.E."/>
            <person name="Gross J.B."/>
            <person name="Aken B."/>
            <person name="Blin M."/>
            <person name="Borowsky R."/>
            <person name="Chalopin D."/>
            <person name="Hinaux H."/>
            <person name="Jeffery W.R."/>
            <person name="Keene A."/>
            <person name="Ma L."/>
            <person name="Minx P."/>
            <person name="Murphy D."/>
            <person name="O'Quin K.E."/>
            <person name="Retaux S."/>
            <person name="Rohner N."/>
            <person name="Searle S.M."/>
            <person name="Stahl B.A."/>
            <person name="Tabin C."/>
            <person name="Volff J.N."/>
            <person name="Yoshizawa M."/>
            <person name="Warren W.C."/>
        </authorList>
    </citation>
    <scope>NUCLEOTIDE SEQUENCE [LARGE SCALE GENOMIC DNA]</scope>
    <source>
        <strain evidence="23">female</strain>
    </source>
</reference>
<evidence type="ECO:0000256" key="15">
    <source>
        <dbReference type="ARBA" id="ARBA00023180"/>
    </source>
</evidence>
<evidence type="ECO:0000256" key="4">
    <source>
        <dbReference type="ARBA" id="ARBA00012197"/>
    </source>
</evidence>
<dbReference type="PANTHER" id="PTHR10811">
    <property type="entry name" value="FRINGE-RELATED"/>
    <property type="match status" value="1"/>
</dbReference>
<evidence type="ECO:0000256" key="1">
    <source>
        <dbReference type="ARBA" id="ARBA00001936"/>
    </source>
</evidence>
<keyword evidence="12" id="KW-0333">Golgi apparatus</keyword>
<dbReference type="InterPro" id="IPR003378">
    <property type="entry name" value="Fringe-like_glycosylTrfase"/>
</dbReference>
<evidence type="ECO:0000256" key="13">
    <source>
        <dbReference type="ARBA" id="ARBA00023136"/>
    </source>
</evidence>
<comment type="catalytic activity">
    <reaction evidence="19">
        <text>3-O-(alpha-L-fucosyl)-L-threonyl-[EGF-like domain protein] + UDP-N-acetyl-alpha-D-glucosamine = 3-O-(N-acetyl-beta-D-glucosaminyl-(1-&gt;3)-alpha-L-fucosyl)-L-threonyl-[EGF-like domain protein] + UDP + H(+)</text>
        <dbReference type="Rhea" id="RHEA:70531"/>
        <dbReference type="Rhea" id="RHEA-COMP:17922"/>
        <dbReference type="Rhea" id="RHEA-COMP:17923"/>
        <dbReference type="ChEBI" id="CHEBI:15378"/>
        <dbReference type="ChEBI" id="CHEBI:57705"/>
        <dbReference type="ChEBI" id="CHEBI:58223"/>
        <dbReference type="ChEBI" id="CHEBI:189631"/>
        <dbReference type="ChEBI" id="CHEBI:189634"/>
        <dbReference type="EC" id="2.4.1.222"/>
    </reaction>
</comment>
<evidence type="ECO:0000256" key="17">
    <source>
        <dbReference type="ARBA" id="ARBA00029637"/>
    </source>
</evidence>
<keyword evidence="11" id="KW-1133">Transmembrane helix</keyword>
<dbReference type="EC" id="2.4.1.222" evidence="4"/>
<keyword evidence="8" id="KW-0812">Transmembrane</keyword>
<evidence type="ECO:0000256" key="5">
    <source>
        <dbReference type="ARBA" id="ARBA00022473"/>
    </source>
</evidence>
<dbReference type="GO" id="GO:0045665">
    <property type="term" value="P:negative regulation of neuron differentiation"/>
    <property type="evidence" value="ECO:0007669"/>
    <property type="project" value="Ensembl"/>
</dbReference>
<evidence type="ECO:0000256" key="12">
    <source>
        <dbReference type="ARBA" id="ARBA00023034"/>
    </source>
</evidence>
<dbReference type="GO" id="GO:0031101">
    <property type="term" value="P:fin regeneration"/>
    <property type="evidence" value="ECO:0007669"/>
    <property type="project" value="Ensembl"/>
</dbReference>
<evidence type="ECO:0000259" key="21">
    <source>
        <dbReference type="Pfam" id="PF02434"/>
    </source>
</evidence>
<evidence type="ECO:0000256" key="19">
    <source>
        <dbReference type="ARBA" id="ARBA00049245"/>
    </source>
</evidence>
<accession>A0A3B1J3X0</accession>
<keyword evidence="14" id="KW-1015">Disulfide bond</keyword>
<evidence type="ECO:0000256" key="6">
    <source>
        <dbReference type="ARBA" id="ARBA00022676"/>
    </source>
</evidence>